<evidence type="ECO:0000313" key="6">
    <source>
        <dbReference type="Proteomes" id="UP000199503"/>
    </source>
</evidence>
<accession>A0A1H9M070</accession>
<gene>
    <name evidence="5" type="ORF">SAMN04488000_106359</name>
</gene>
<dbReference type="PANTHER" id="PTHR33204">
    <property type="entry name" value="TRANSCRIPTIONAL REGULATOR, MARR FAMILY"/>
    <property type="match status" value="1"/>
</dbReference>
<dbReference type="STRING" id="65499.SAMN04488000_106359"/>
<dbReference type="GO" id="GO:0003677">
    <property type="term" value="F:DNA binding"/>
    <property type="evidence" value="ECO:0007669"/>
    <property type="project" value="UniProtKB-KW"/>
</dbReference>
<dbReference type="Gene3D" id="1.10.10.10">
    <property type="entry name" value="Winged helix-like DNA-binding domain superfamily/Winged helix DNA-binding domain"/>
    <property type="match status" value="1"/>
</dbReference>
<dbReference type="RefSeq" id="WP_218159662.1">
    <property type="nucleotide sequence ID" value="NZ_FOFV01000006.1"/>
</dbReference>
<dbReference type="Pfam" id="PF01638">
    <property type="entry name" value="HxlR"/>
    <property type="match status" value="1"/>
</dbReference>
<keyword evidence="3" id="KW-0804">Transcription</keyword>
<evidence type="ECO:0000256" key="2">
    <source>
        <dbReference type="ARBA" id="ARBA00023125"/>
    </source>
</evidence>
<sequence>MIRNVYSKECPCRGLLDMVASRWTALVIGDLEDGPRRFSELKKRLEGISQKMLTQTLRTLERDGLVTRTVYPSVPLRVEYELTELGRSVTEPLAALRSWAQRNYETVAEARETFDKAEPVGAEPATAR</sequence>
<evidence type="ECO:0000259" key="4">
    <source>
        <dbReference type="PROSITE" id="PS51118"/>
    </source>
</evidence>
<dbReference type="PANTHER" id="PTHR33204:SF18">
    <property type="entry name" value="TRANSCRIPTIONAL REGULATORY PROTEIN"/>
    <property type="match status" value="1"/>
</dbReference>
<evidence type="ECO:0000256" key="1">
    <source>
        <dbReference type="ARBA" id="ARBA00023015"/>
    </source>
</evidence>
<dbReference type="SUPFAM" id="SSF46785">
    <property type="entry name" value="Winged helix' DNA-binding domain"/>
    <property type="match status" value="1"/>
</dbReference>
<name>A0A1H9M070_9PSEU</name>
<dbReference type="Proteomes" id="UP000199503">
    <property type="component" value="Unassembled WGS sequence"/>
</dbReference>
<keyword evidence="1" id="KW-0805">Transcription regulation</keyword>
<keyword evidence="2" id="KW-0238">DNA-binding</keyword>
<evidence type="ECO:0000256" key="3">
    <source>
        <dbReference type="ARBA" id="ARBA00023163"/>
    </source>
</evidence>
<dbReference type="AlphaFoldDB" id="A0A1H9M070"/>
<dbReference type="InterPro" id="IPR036388">
    <property type="entry name" value="WH-like_DNA-bd_sf"/>
</dbReference>
<evidence type="ECO:0000313" key="5">
    <source>
        <dbReference type="EMBL" id="SER16979.1"/>
    </source>
</evidence>
<feature type="domain" description="HTH hxlR-type" evidence="4">
    <location>
        <begin position="10"/>
        <end position="108"/>
    </location>
</feature>
<dbReference type="InterPro" id="IPR036390">
    <property type="entry name" value="WH_DNA-bd_sf"/>
</dbReference>
<reference evidence="6" key="1">
    <citation type="submission" date="2016-10" db="EMBL/GenBank/DDBJ databases">
        <authorList>
            <person name="Varghese N."/>
            <person name="Submissions S."/>
        </authorList>
    </citation>
    <scope>NUCLEOTIDE SEQUENCE [LARGE SCALE GENOMIC DNA]</scope>
    <source>
        <strain evidence="6">DSM 44437</strain>
    </source>
</reference>
<proteinExistence type="predicted"/>
<dbReference type="EMBL" id="FOFV01000006">
    <property type="protein sequence ID" value="SER16979.1"/>
    <property type="molecule type" value="Genomic_DNA"/>
</dbReference>
<organism evidence="5 6">
    <name type="scientific">Lentzea albida</name>
    <dbReference type="NCBI Taxonomy" id="65499"/>
    <lineage>
        <taxon>Bacteria</taxon>
        <taxon>Bacillati</taxon>
        <taxon>Actinomycetota</taxon>
        <taxon>Actinomycetes</taxon>
        <taxon>Pseudonocardiales</taxon>
        <taxon>Pseudonocardiaceae</taxon>
        <taxon>Lentzea</taxon>
    </lineage>
</organism>
<dbReference type="PROSITE" id="PS51118">
    <property type="entry name" value="HTH_HXLR"/>
    <property type="match status" value="1"/>
</dbReference>
<keyword evidence="6" id="KW-1185">Reference proteome</keyword>
<protein>
    <submittedName>
        <fullName evidence="5">Transcriptional regulator, HxlR family</fullName>
    </submittedName>
</protein>
<dbReference type="InterPro" id="IPR002577">
    <property type="entry name" value="HTH_HxlR"/>
</dbReference>